<reference evidence="1 2" key="1">
    <citation type="submission" date="2017-04" db="EMBL/GenBank/DDBJ databases">
        <authorList>
            <person name="Afonso C.L."/>
            <person name="Miller P.J."/>
            <person name="Scott M.A."/>
            <person name="Spackman E."/>
            <person name="Goraichik I."/>
            <person name="Dimitrov K.M."/>
            <person name="Suarez D.L."/>
            <person name="Swayne D.E."/>
        </authorList>
    </citation>
    <scope>NUCLEOTIDE SEQUENCE [LARGE SCALE GENOMIC DNA]</scope>
    <source>
        <strain evidence="1 2">DSM 3385</strain>
    </source>
</reference>
<proteinExistence type="predicted"/>
<name>A0A1W2DYZ5_9BACT</name>
<sequence>MIIYDGVYKWDGKQRGGETPVCWWPGEYHIRIIKLNSETPDIHFLKDHAVLCQNMGKGTSIQNYVQNFARLVSIKYDLQMEKTMWVEFLKIPRKEIMVANMDRVADMAGKGLFKPSWRPILPNEKTILSPYFDGFDEK</sequence>
<keyword evidence="2" id="KW-1185">Reference proteome</keyword>
<organism evidence="1 2">
    <name type="scientific">Desulfocicer vacuolatum DSM 3385</name>
    <dbReference type="NCBI Taxonomy" id="1121400"/>
    <lineage>
        <taxon>Bacteria</taxon>
        <taxon>Pseudomonadati</taxon>
        <taxon>Thermodesulfobacteriota</taxon>
        <taxon>Desulfobacteria</taxon>
        <taxon>Desulfobacterales</taxon>
        <taxon>Desulfobacteraceae</taxon>
        <taxon>Desulfocicer</taxon>
    </lineage>
</organism>
<dbReference type="RefSeq" id="WP_084071166.1">
    <property type="nucleotide sequence ID" value="NZ_FWXY01000022.1"/>
</dbReference>
<dbReference type="Proteomes" id="UP000192418">
    <property type="component" value="Unassembled WGS sequence"/>
</dbReference>
<dbReference type="EMBL" id="FWXY01000022">
    <property type="protein sequence ID" value="SMD02673.1"/>
    <property type="molecule type" value="Genomic_DNA"/>
</dbReference>
<protein>
    <submittedName>
        <fullName evidence="1">Uncharacterized protein</fullName>
    </submittedName>
</protein>
<dbReference type="OrthoDB" id="5420700at2"/>
<accession>A0A1W2DYZ5</accession>
<evidence type="ECO:0000313" key="1">
    <source>
        <dbReference type="EMBL" id="SMD02673.1"/>
    </source>
</evidence>
<dbReference type="AlphaFoldDB" id="A0A1W2DYZ5"/>
<dbReference type="STRING" id="1121400.SAMN02746065_12254"/>
<evidence type="ECO:0000313" key="2">
    <source>
        <dbReference type="Proteomes" id="UP000192418"/>
    </source>
</evidence>
<gene>
    <name evidence="1" type="ORF">SAMN02746065_12254</name>
</gene>